<dbReference type="EMBL" id="CP033230">
    <property type="protein sequence ID" value="AYO80212.1"/>
    <property type="molecule type" value="Genomic_DNA"/>
</dbReference>
<gene>
    <name evidence="2" type="ORF">EBF16_27115</name>
</gene>
<dbReference type="InterPro" id="IPR027417">
    <property type="entry name" value="P-loop_NTPase"/>
</dbReference>
<dbReference type="InterPro" id="IPR000863">
    <property type="entry name" value="Sulfotransferase_dom"/>
</dbReference>
<dbReference type="AlphaFoldDB" id="A0A3G2V1M7"/>
<reference evidence="2 3" key="1">
    <citation type="submission" date="2018-10" db="EMBL/GenBank/DDBJ databases">
        <title>Characterization and genome analysis of a novel bacterium Sphingobium yanoikuyae SJTF8 capable of degrading PAHs.</title>
        <authorList>
            <person name="Yin C."/>
            <person name="Xiong W."/>
            <person name="Liang R."/>
        </authorList>
    </citation>
    <scope>NUCLEOTIDE SEQUENCE [LARGE SCALE GENOMIC DNA]</scope>
    <source>
        <strain evidence="2 3">SJTF8</strain>
    </source>
</reference>
<dbReference type="SUPFAM" id="SSF52540">
    <property type="entry name" value="P-loop containing nucleoside triphosphate hydrolases"/>
    <property type="match status" value="1"/>
</dbReference>
<dbReference type="GO" id="GO:0008146">
    <property type="term" value="F:sulfotransferase activity"/>
    <property type="evidence" value="ECO:0007669"/>
    <property type="project" value="InterPro"/>
</dbReference>
<evidence type="ECO:0000313" key="3">
    <source>
        <dbReference type="Proteomes" id="UP000280708"/>
    </source>
</evidence>
<evidence type="ECO:0000313" key="2">
    <source>
        <dbReference type="EMBL" id="AYO80212.1"/>
    </source>
</evidence>
<protein>
    <recommendedName>
        <fullName evidence="1">Sulfotransferase domain-containing protein</fullName>
    </recommendedName>
</protein>
<dbReference type="Pfam" id="PF00685">
    <property type="entry name" value="Sulfotransfer_1"/>
    <property type="match status" value="1"/>
</dbReference>
<organism evidence="2 3">
    <name type="scientific">Sphingobium yanoikuyae</name>
    <name type="common">Sphingomonas yanoikuyae</name>
    <dbReference type="NCBI Taxonomy" id="13690"/>
    <lineage>
        <taxon>Bacteria</taxon>
        <taxon>Pseudomonadati</taxon>
        <taxon>Pseudomonadota</taxon>
        <taxon>Alphaproteobacteria</taxon>
        <taxon>Sphingomonadales</taxon>
        <taxon>Sphingomonadaceae</taxon>
        <taxon>Sphingobium</taxon>
    </lineage>
</organism>
<feature type="domain" description="Sulfotransferase" evidence="1">
    <location>
        <begin position="137"/>
        <end position="300"/>
    </location>
</feature>
<proteinExistence type="predicted"/>
<accession>A0A3G2V1M7</accession>
<sequence>MRSRHIGSHRRSAAEDFGHRPWADHGAGRMFMHRPAFGQAAIQMLVIAHCSRRTGLSYSITKEGYSLTYTYPNPPPAKEASDAMIVSTLGLYSSGSTWLFNVVRCICAKHSDKSFSVYADSGGDVMSCFGDEIEYLVIKSHHLDNDFLKIIRATSAKLIITVREARDGVTSLMNRFGTSERDALSQISLSASAIAVARNMFGHMIFVYEDRFMDNKDTIKKIADYIEVEISDDFASEILAQFDREKVASDITAQFEHASADITYDDATHWHVGHIGDGKSSKWSETLSDAAAAAIDEAINPFCQAELRPGLVINWSSYLFRHSDGRNLEAGQVITTGMNDHLLIYGPYLFLPPGRWRVDFRFRRTGVGGTSILKIDAILGYESGLLGSSAARLDGTDEQHCGFEFEHTHLSHPVETRVHAMSYGSASNVEFLGVRLTYLALVASNRGKALQIVSAECRETFEPSVM</sequence>
<dbReference type="Proteomes" id="UP000280708">
    <property type="component" value="Chromosome"/>
</dbReference>
<dbReference type="Gene3D" id="3.40.50.300">
    <property type="entry name" value="P-loop containing nucleotide triphosphate hydrolases"/>
    <property type="match status" value="1"/>
</dbReference>
<name>A0A3G2V1M7_SPHYA</name>
<evidence type="ECO:0000259" key="1">
    <source>
        <dbReference type="Pfam" id="PF00685"/>
    </source>
</evidence>